<dbReference type="AlphaFoldDB" id="A0A1H3SB89"/>
<dbReference type="EMBL" id="FNQE01000039">
    <property type="protein sequence ID" value="SDZ34389.1"/>
    <property type="molecule type" value="Genomic_DNA"/>
</dbReference>
<proteinExistence type="predicted"/>
<accession>A0A1H3SB89</accession>
<reference evidence="1 2" key="1">
    <citation type="submission" date="2016-10" db="EMBL/GenBank/DDBJ databases">
        <authorList>
            <person name="de Groot N.N."/>
        </authorList>
    </citation>
    <scope>NUCLEOTIDE SEQUENCE [LARGE SCALE GENOMIC DNA]</scope>
    <source>
        <strain evidence="1 2">DSM 21650</strain>
    </source>
</reference>
<dbReference type="STRING" id="415015.SAMN05660462_02780"/>
<keyword evidence="2" id="KW-1185">Reference proteome</keyword>
<dbReference type="RefSeq" id="WP_091732606.1">
    <property type="nucleotide sequence ID" value="NZ_FNQE01000039.1"/>
</dbReference>
<evidence type="ECO:0000313" key="2">
    <source>
        <dbReference type="Proteomes" id="UP000198625"/>
    </source>
</evidence>
<sequence length="60" mass="7090">MDCINCGNCKENQPTYYCIAKGDFVINSKYEPIEKSRSGWKKGMQNYEVHRRKSRKEVEV</sequence>
<organism evidence="1 2">
    <name type="scientific">Proteiniborus ethanoligenes</name>
    <dbReference type="NCBI Taxonomy" id="415015"/>
    <lineage>
        <taxon>Bacteria</taxon>
        <taxon>Bacillati</taxon>
        <taxon>Bacillota</taxon>
        <taxon>Clostridia</taxon>
        <taxon>Eubacteriales</taxon>
        <taxon>Proteiniborus</taxon>
    </lineage>
</organism>
<gene>
    <name evidence="1" type="ORF">SAMN05660462_02780</name>
</gene>
<evidence type="ECO:0000313" key="1">
    <source>
        <dbReference type="EMBL" id="SDZ34389.1"/>
    </source>
</evidence>
<name>A0A1H3SB89_9FIRM</name>
<dbReference type="OrthoDB" id="1707599at2"/>
<protein>
    <submittedName>
        <fullName evidence="1">Uncharacterized protein</fullName>
    </submittedName>
</protein>
<dbReference type="Proteomes" id="UP000198625">
    <property type="component" value="Unassembled WGS sequence"/>
</dbReference>